<dbReference type="PANTHER" id="PTHR21396">
    <property type="entry name" value="39S RIBOSOMAL PROTEIN L43"/>
    <property type="match status" value="1"/>
</dbReference>
<evidence type="ECO:0000259" key="7">
    <source>
        <dbReference type="SMART" id="SM00916"/>
    </source>
</evidence>
<comment type="similarity">
    <text evidence="2">Belongs to the mitochondrion-specific ribosomal protein mL43 family.</text>
</comment>
<dbReference type="InterPro" id="IPR036249">
    <property type="entry name" value="Thioredoxin-like_sf"/>
</dbReference>
<dbReference type="PANTHER" id="PTHR21396:SF2">
    <property type="entry name" value="LARGE RIBOSOMAL SUBUNIT PROTEIN ML43"/>
    <property type="match status" value="1"/>
</dbReference>
<keyword evidence="4" id="KW-0496">Mitochondrion</keyword>
<dbReference type="Pfam" id="PF05047">
    <property type="entry name" value="L51_S25_CI-B8"/>
    <property type="match status" value="1"/>
</dbReference>
<dbReference type="Ensembl" id="ENSEBUT00000004162.1">
    <property type="protein sequence ID" value="ENSEBUP00000003770.1"/>
    <property type="gene ID" value="ENSEBUG00000002711.1"/>
</dbReference>
<dbReference type="AlphaFoldDB" id="A0A8C4PXX4"/>
<dbReference type="GO" id="GO:0005762">
    <property type="term" value="C:mitochondrial large ribosomal subunit"/>
    <property type="evidence" value="ECO:0007669"/>
    <property type="project" value="TreeGrafter"/>
</dbReference>
<evidence type="ECO:0000313" key="8">
    <source>
        <dbReference type="Ensembl" id="ENSEBUP00000003770.1"/>
    </source>
</evidence>
<name>A0A8C4PXX4_EPTBU</name>
<dbReference type="GeneTree" id="ENSGT00390000015375"/>
<dbReference type="SUPFAM" id="SSF52833">
    <property type="entry name" value="Thioredoxin-like"/>
    <property type="match status" value="1"/>
</dbReference>
<feature type="domain" description="Ribosomal protein/NADH dehydrogenase" evidence="7">
    <location>
        <begin position="84"/>
        <end position="157"/>
    </location>
</feature>
<dbReference type="Proteomes" id="UP000694388">
    <property type="component" value="Unplaced"/>
</dbReference>
<dbReference type="InterPro" id="IPR007741">
    <property type="entry name" value="Ribosomal_mL43/mS25/NADH_DH"/>
</dbReference>
<proteinExistence type="inferred from homology"/>
<evidence type="ECO:0000256" key="3">
    <source>
        <dbReference type="ARBA" id="ARBA00022980"/>
    </source>
</evidence>
<protein>
    <recommendedName>
        <fullName evidence="6">Large ribosomal subunit protein mL43</fullName>
    </recommendedName>
</protein>
<evidence type="ECO:0000256" key="4">
    <source>
        <dbReference type="ARBA" id="ARBA00023128"/>
    </source>
</evidence>
<evidence type="ECO:0000313" key="9">
    <source>
        <dbReference type="Proteomes" id="UP000694388"/>
    </source>
</evidence>
<keyword evidence="9" id="KW-1185">Reference proteome</keyword>
<dbReference type="GO" id="GO:0003735">
    <property type="term" value="F:structural constituent of ribosome"/>
    <property type="evidence" value="ECO:0007669"/>
    <property type="project" value="InterPro"/>
</dbReference>
<dbReference type="InterPro" id="IPR039927">
    <property type="entry name" value="Ribosomal_mL43"/>
</dbReference>
<evidence type="ECO:0000256" key="2">
    <source>
        <dbReference type="ARBA" id="ARBA00006073"/>
    </source>
</evidence>
<sequence>MSMNVQDSPQVWMDPSSCERTITGGEGGTDLAGPISGSDISCISFHPRGMTGRATASRFLQSVLHNGLGRYVCQLSRISLVFSKGSQTSRGVRDYVENHVVDFAKKHQGTVVYICPRRCHVPKVTAEYLNGGTKVVALNSKSAEEIAQVITLMANQSGLDVIRIRKPFHTKHPSIQGLWQPFVNKRSEIGPRIAEWKGAQSIEDQ</sequence>
<dbReference type="SMART" id="SM00916">
    <property type="entry name" value="L51_S25_CI-B8"/>
    <property type="match status" value="1"/>
</dbReference>
<keyword evidence="5" id="KW-0687">Ribonucleoprotein</keyword>
<accession>A0A8C4PXX4</accession>
<dbReference type="OMA" id="IKWMELL"/>
<reference evidence="8" key="1">
    <citation type="submission" date="2025-08" db="UniProtKB">
        <authorList>
            <consortium name="Ensembl"/>
        </authorList>
    </citation>
    <scope>IDENTIFICATION</scope>
</reference>
<reference evidence="8" key="2">
    <citation type="submission" date="2025-09" db="UniProtKB">
        <authorList>
            <consortium name="Ensembl"/>
        </authorList>
    </citation>
    <scope>IDENTIFICATION</scope>
</reference>
<dbReference type="GO" id="GO:0032543">
    <property type="term" value="P:mitochondrial translation"/>
    <property type="evidence" value="ECO:0007669"/>
    <property type="project" value="InterPro"/>
</dbReference>
<comment type="subcellular location">
    <subcellularLocation>
        <location evidence="1">Mitochondrion</location>
    </subcellularLocation>
</comment>
<evidence type="ECO:0000256" key="6">
    <source>
        <dbReference type="ARBA" id="ARBA00035188"/>
    </source>
</evidence>
<keyword evidence="3" id="KW-0689">Ribosomal protein</keyword>
<dbReference type="Gene3D" id="3.40.30.10">
    <property type="entry name" value="Glutaredoxin"/>
    <property type="match status" value="1"/>
</dbReference>
<evidence type="ECO:0000256" key="1">
    <source>
        <dbReference type="ARBA" id="ARBA00004173"/>
    </source>
</evidence>
<evidence type="ECO:0000256" key="5">
    <source>
        <dbReference type="ARBA" id="ARBA00023274"/>
    </source>
</evidence>
<organism evidence="8 9">
    <name type="scientific">Eptatretus burgeri</name>
    <name type="common">Inshore hagfish</name>
    <dbReference type="NCBI Taxonomy" id="7764"/>
    <lineage>
        <taxon>Eukaryota</taxon>
        <taxon>Metazoa</taxon>
        <taxon>Chordata</taxon>
        <taxon>Craniata</taxon>
        <taxon>Vertebrata</taxon>
        <taxon>Cyclostomata</taxon>
        <taxon>Myxini</taxon>
        <taxon>Myxiniformes</taxon>
        <taxon>Myxinidae</taxon>
        <taxon>Eptatretinae</taxon>
        <taxon>Eptatretus</taxon>
    </lineage>
</organism>